<gene>
    <name evidence="1" type="ORF">DHETER_LOCUS12406</name>
</gene>
<sequence>PTYTEYSYGDRVPDDVSNTLAAALDVYAFLKVFFKEFSIYANLDFHIA</sequence>
<name>A0ACA9PJP6_9GLOM</name>
<feature type="non-terminal residue" evidence="1">
    <location>
        <position position="1"/>
    </location>
</feature>
<organism evidence="1 2">
    <name type="scientific">Dentiscutata heterogama</name>
    <dbReference type="NCBI Taxonomy" id="1316150"/>
    <lineage>
        <taxon>Eukaryota</taxon>
        <taxon>Fungi</taxon>
        <taxon>Fungi incertae sedis</taxon>
        <taxon>Mucoromycota</taxon>
        <taxon>Glomeromycotina</taxon>
        <taxon>Glomeromycetes</taxon>
        <taxon>Diversisporales</taxon>
        <taxon>Gigasporaceae</taxon>
        <taxon>Dentiscutata</taxon>
    </lineage>
</organism>
<protein>
    <submittedName>
        <fullName evidence="1">5754_t:CDS:1</fullName>
    </submittedName>
</protein>
<evidence type="ECO:0000313" key="1">
    <source>
        <dbReference type="EMBL" id="CAG8713646.1"/>
    </source>
</evidence>
<keyword evidence="2" id="KW-1185">Reference proteome</keyword>
<accession>A0ACA9PJP6</accession>
<evidence type="ECO:0000313" key="2">
    <source>
        <dbReference type="Proteomes" id="UP000789702"/>
    </source>
</evidence>
<reference evidence="1" key="1">
    <citation type="submission" date="2021-06" db="EMBL/GenBank/DDBJ databases">
        <authorList>
            <person name="Kallberg Y."/>
            <person name="Tangrot J."/>
            <person name="Rosling A."/>
        </authorList>
    </citation>
    <scope>NUCLEOTIDE SEQUENCE</scope>
    <source>
        <strain evidence="1">IL203A</strain>
    </source>
</reference>
<dbReference type="Proteomes" id="UP000789702">
    <property type="component" value="Unassembled WGS sequence"/>
</dbReference>
<comment type="caution">
    <text evidence="1">The sequence shown here is derived from an EMBL/GenBank/DDBJ whole genome shotgun (WGS) entry which is preliminary data.</text>
</comment>
<proteinExistence type="predicted"/>
<dbReference type="EMBL" id="CAJVPU010030342">
    <property type="protein sequence ID" value="CAG8713646.1"/>
    <property type="molecule type" value="Genomic_DNA"/>
</dbReference>
<feature type="non-terminal residue" evidence="1">
    <location>
        <position position="48"/>
    </location>
</feature>